<sequence length="71" mass="8136">MKVDPRLQGKFCASHVRSMYQECFCYCNKVYSLTLGSPFYAEKNAGSFFNNSGLQHFQISGLIYSYSFVLL</sequence>
<comment type="caution">
    <text evidence="1">The sequence shown here is derived from an EMBL/GenBank/DDBJ whole genome shotgun (WGS) entry which is preliminary data.</text>
</comment>
<organism evidence="1 2">
    <name type="scientific">Stephania japonica</name>
    <dbReference type="NCBI Taxonomy" id="461633"/>
    <lineage>
        <taxon>Eukaryota</taxon>
        <taxon>Viridiplantae</taxon>
        <taxon>Streptophyta</taxon>
        <taxon>Embryophyta</taxon>
        <taxon>Tracheophyta</taxon>
        <taxon>Spermatophyta</taxon>
        <taxon>Magnoliopsida</taxon>
        <taxon>Ranunculales</taxon>
        <taxon>Menispermaceae</taxon>
        <taxon>Menispermoideae</taxon>
        <taxon>Cissampelideae</taxon>
        <taxon>Stephania</taxon>
    </lineage>
</organism>
<dbReference type="Proteomes" id="UP001417504">
    <property type="component" value="Unassembled WGS sequence"/>
</dbReference>
<name>A0AAP0PJC9_9MAGN</name>
<evidence type="ECO:0000313" key="1">
    <source>
        <dbReference type="EMBL" id="KAK9146122.1"/>
    </source>
</evidence>
<accession>A0AAP0PJC9</accession>
<dbReference type="EMBL" id="JBBNAE010000002">
    <property type="protein sequence ID" value="KAK9146122.1"/>
    <property type="molecule type" value="Genomic_DNA"/>
</dbReference>
<keyword evidence="2" id="KW-1185">Reference proteome</keyword>
<reference evidence="1 2" key="1">
    <citation type="submission" date="2024-01" db="EMBL/GenBank/DDBJ databases">
        <title>Genome assemblies of Stephania.</title>
        <authorList>
            <person name="Yang L."/>
        </authorList>
    </citation>
    <scope>NUCLEOTIDE SEQUENCE [LARGE SCALE GENOMIC DNA]</scope>
    <source>
        <strain evidence="1">QJT</strain>
        <tissue evidence="1">Leaf</tissue>
    </source>
</reference>
<dbReference type="AlphaFoldDB" id="A0AAP0PJC9"/>
<evidence type="ECO:0000313" key="2">
    <source>
        <dbReference type="Proteomes" id="UP001417504"/>
    </source>
</evidence>
<gene>
    <name evidence="1" type="ORF">Sjap_006025</name>
</gene>
<protein>
    <submittedName>
        <fullName evidence="1">Uncharacterized protein</fullName>
    </submittedName>
</protein>
<proteinExistence type="predicted"/>